<feature type="compositionally biased region" description="Acidic residues" evidence="1">
    <location>
        <begin position="164"/>
        <end position="178"/>
    </location>
</feature>
<proteinExistence type="predicted"/>
<gene>
    <name evidence="2" type="ORF">EA462_15610</name>
</gene>
<dbReference type="Proteomes" id="UP000273828">
    <property type="component" value="Unassembled WGS sequence"/>
</dbReference>
<dbReference type="EMBL" id="REFY01000006">
    <property type="protein sequence ID" value="RQG87141.1"/>
    <property type="molecule type" value="Genomic_DNA"/>
</dbReference>
<comment type="caution">
    <text evidence="2">The sequence shown here is derived from an EMBL/GenBank/DDBJ whole genome shotgun (WGS) entry which is preliminary data.</text>
</comment>
<dbReference type="InterPro" id="IPR036390">
    <property type="entry name" value="WH_DNA-bd_sf"/>
</dbReference>
<dbReference type="OrthoDB" id="192153at2157"/>
<keyword evidence="3" id="KW-1185">Reference proteome</keyword>
<evidence type="ECO:0000256" key="1">
    <source>
        <dbReference type="SAM" id="MobiDB-lite"/>
    </source>
</evidence>
<feature type="region of interest" description="Disordered" evidence="1">
    <location>
        <begin position="136"/>
        <end position="178"/>
    </location>
</feature>
<dbReference type="Gene3D" id="1.10.10.10">
    <property type="entry name" value="Winged helix-like DNA-binding domain superfamily/Winged helix DNA-binding domain"/>
    <property type="match status" value="1"/>
</dbReference>
<accession>A0A3N6LYD8</accession>
<evidence type="ECO:0000313" key="3">
    <source>
        <dbReference type="Proteomes" id="UP000273828"/>
    </source>
</evidence>
<protein>
    <submittedName>
        <fullName evidence="2">Uncharacterized protein</fullName>
    </submittedName>
</protein>
<dbReference type="InterPro" id="IPR036388">
    <property type="entry name" value="WH-like_DNA-bd_sf"/>
</dbReference>
<dbReference type="AlphaFoldDB" id="A0A3N6LYD8"/>
<evidence type="ECO:0000313" key="2">
    <source>
        <dbReference type="EMBL" id="RQG87141.1"/>
    </source>
</evidence>
<name>A0A3N6LYD8_9EURY</name>
<dbReference type="RefSeq" id="WP_124179465.1">
    <property type="nucleotide sequence ID" value="NZ_REFY01000006.1"/>
</dbReference>
<reference evidence="2 3" key="1">
    <citation type="submission" date="2018-10" db="EMBL/GenBank/DDBJ databases">
        <title>Natrarchaeobius chitinivorans gen. nov., sp. nov., and Natrarchaeobius haloalkaliphilus sp. nov., alkaliphilic, chitin-utilizing haloarchaea from hypersaline alkaline lakes.</title>
        <authorList>
            <person name="Sorokin D.Y."/>
            <person name="Elcheninov A.G."/>
            <person name="Kostrikina N.A."/>
            <person name="Bale N.J."/>
            <person name="Sinninghe Damste J.S."/>
            <person name="Khijniak T.V."/>
            <person name="Kublanov I.V."/>
            <person name="Toshchakov S.V."/>
        </authorList>
    </citation>
    <scope>NUCLEOTIDE SEQUENCE [LARGE SCALE GENOMIC DNA]</scope>
    <source>
        <strain evidence="2 3">AArcht-Sl</strain>
    </source>
</reference>
<organism evidence="2 3">
    <name type="scientific">Natrarchaeobius halalkaliphilus</name>
    <dbReference type="NCBI Taxonomy" id="1679091"/>
    <lineage>
        <taxon>Archaea</taxon>
        <taxon>Methanobacteriati</taxon>
        <taxon>Methanobacteriota</taxon>
        <taxon>Stenosarchaea group</taxon>
        <taxon>Halobacteria</taxon>
        <taxon>Halobacteriales</taxon>
        <taxon>Natrialbaceae</taxon>
        <taxon>Natrarchaeobius</taxon>
    </lineage>
</organism>
<feature type="compositionally biased region" description="Basic and acidic residues" evidence="1">
    <location>
        <begin position="147"/>
        <end position="163"/>
    </location>
</feature>
<sequence length="178" mass="20378">MGLDELESFLRKKGAAELITEIGTGTATFNALVDAVAVSGSTVSSRLSEGVERDVFTVSHRPTEHGTEKRYELTILGRRVYDWAVQTEFERKVRELRRIRHERETAFEQLVGKINRDMEIRKMVVDVDPLVDEDVELPEDTSVVQKEPSEEALRKAHFERMEESLEPITDDQSEENSE</sequence>
<dbReference type="SUPFAM" id="SSF46785">
    <property type="entry name" value="Winged helix' DNA-binding domain"/>
    <property type="match status" value="1"/>
</dbReference>